<evidence type="ECO:0000256" key="3">
    <source>
        <dbReference type="ARBA" id="ARBA00022741"/>
    </source>
</evidence>
<dbReference type="STRING" id="1515439.SAMN06265784_11981"/>
<dbReference type="SMART" id="SM00382">
    <property type="entry name" value="AAA"/>
    <property type="match status" value="2"/>
</dbReference>
<reference evidence="10" key="1">
    <citation type="submission" date="2017-04" db="EMBL/GenBank/DDBJ databases">
        <authorList>
            <person name="Varghese N."/>
            <person name="Submissions S."/>
        </authorList>
    </citation>
    <scope>NUCLEOTIDE SEQUENCE [LARGE SCALE GENOMIC DNA]</scope>
    <source>
        <strain evidence="10">LMG 29540</strain>
    </source>
</reference>
<dbReference type="GO" id="GO:0005524">
    <property type="term" value="F:ATP binding"/>
    <property type="evidence" value="ECO:0007669"/>
    <property type="project" value="UniProtKB-KW"/>
</dbReference>
<dbReference type="SUPFAM" id="SSF81923">
    <property type="entry name" value="Double Clp-N motif"/>
    <property type="match status" value="1"/>
</dbReference>
<dbReference type="Pfam" id="PF02861">
    <property type="entry name" value="Clp_N"/>
    <property type="match status" value="1"/>
</dbReference>
<dbReference type="PROSITE" id="PS51903">
    <property type="entry name" value="CLP_R"/>
    <property type="match status" value="1"/>
</dbReference>
<keyword evidence="4" id="KW-0067">ATP-binding</keyword>
<accession>A0A1X7M4W1</accession>
<dbReference type="AlphaFoldDB" id="A0A1X7M4W1"/>
<dbReference type="Pfam" id="PF00004">
    <property type="entry name" value="AAA"/>
    <property type="match status" value="1"/>
</dbReference>
<evidence type="ECO:0000256" key="2">
    <source>
        <dbReference type="ARBA" id="ARBA00022737"/>
    </source>
</evidence>
<evidence type="ECO:0000313" key="9">
    <source>
        <dbReference type="EMBL" id="SMG61135.1"/>
    </source>
</evidence>
<dbReference type="GO" id="GO:0005737">
    <property type="term" value="C:cytoplasm"/>
    <property type="evidence" value="ECO:0007669"/>
    <property type="project" value="TreeGrafter"/>
</dbReference>
<keyword evidence="10" id="KW-1185">Reference proteome</keyword>
<dbReference type="PANTHER" id="PTHR11638:SF184">
    <property type="entry name" value="ATPASE WITH CHAPERONE ACTIVITY"/>
    <property type="match status" value="1"/>
</dbReference>
<evidence type="ECO:0000313" key="10">
    <source>
        <dbReference type="Proteomes" id="UP000193228"/>
    </source>
</evidence>
<dbReference type="PROSITE" id="PS00870">
    <property type="entry name" value="CLPAB_1"/>
    <property type="match status" value="1"/>
</dbReference>
<name>A0A1X7M4W1_9BURK</name>
<dbReference type="Gene3D" id="3.40.50.300">
    <property type="entry name" value="P-loop containing nucleotide triphosphate hydrolases"/>
    <property type="match status" value="3"/>
</dbReference>
<dbReference type="Pfam" id="PF10431">
    <property type="entry name" value="ClpB_D2-small"/>
    <property type="match status" value="1"/>
</dbReference>
<organism evidence="9 10">
    <name type="scientific">Paraburkholderia susongensis</name>
    <dbReference type="NCBI Taxonomy" id="1515439"/>
    <lineage>
        <taxon>Bacteria</taxon>
        <taxon>Pseudomonadati</taxon>
        <taxon>Pseudomonadota</taxon>
        <taxon>Betaproteobacteria</taxon>
        <taxon>Burkholderiales</taxon>
        <taxon>Burkholderiaceae</taxon>
        <taxon>Paraburkholderia</taxon>
    </lineage>
</organism>
<dbReference type="InterPro" id="IPR041546">
    <property type="entry name" value="ClpA/ClpB_AAA_lid"/>
</dbReference>
<dbReference type="SMART" id="SM01086">
    <property type="entry name" value="ClpB_D2-small"/>
    <property type="match status" value="1"/>
</dbReference>
<dbReference type="NCBIfam" id="TIGR03345">
    <property type="entry name" value="VI_ClpV1"/>
    <property type="match status" value="1"/>
</dbReference>
<dbReference type="GO" id="GO:0016887">
    <property type="term" value="F:ATP hydrolysis activity"/>
    <property type="evidence" value="ECO:0007669"/>
    <property type="project" value="InterPro"/>
</dbReference>
<dbReference type="OrthoDB" id="9803641at2"/>
<sequence length="922" mass="100240">MNRERRFGRLGRSVYEALVDGTALCQSSQHRFVELDHWLSCIWQRKDSDIRRFLKLVEANPDAFNRRLQAALSRLATAQGGIHDLSGTLEATMASALGWVQITATGSEHVRSGHLLLAGLEDTGVRRWLESLAPEFKGQPLEKLVAAYEAEAGSWPEAHEVAVDGRASARPASPAADVYASGNGDGGLQHWANSMSRLAEEGALDPVVGRDAELRQVIDVLLRRRQNNPILVGEAGVGKSAIAEALALRVHHGDVPPALRNAQVWALDLGRMQAGAGARGEFEQRLRNLLDAVIASPCPIILFCDEVHTLIGAGGTAGTGDAANLIKPMLARGQLRMIAATTWSEYKQFIEPDAALTRRFQAISVDEPTDDIALVMLRVAARRFASHHGVRIADIALEAAVKLSRRHLPGRQLPDKAISLLDTACARVAISLNSAPGVLDRLNEELLQVEQALAWRSSDEAMGLVVEKDQLLQERQAQLEVEIAELGAQVQQQRDEVMRMLGALEAGEAIDRNNPAHNYAAKLLDRRDSEPLWVRPFVDDEVIATVLSEWTGVPCDYMATDDAHNLVHLEENLRARIHGQDAALHHIAGALQVARAGLNDPQRPLGVFMLAGPTGTGKSETAAALADLLFGGTEHVIHFNMNEFQESHTVSTLKGAPPGYVGFGKGGRLTEAVRRRPYSVVLLDEFDRAHRDVHEIFYQVFDRGWMEDGEGRRIDFRNCLILLTSNLGGEQIEKACEQDPSIRSSVLNGMVHDAMSDYFAAPLLARMQVVAFRPLGRDALVRIAERSLEGIRQRLEATGVALEADESVREWVAEVASKHPASGRAARDLLAQTAVPVIAEGLLKGQLSERRPRAVLLSAKNGLGVEFIRSDDEIAVLQARQAAGVADTAHAHPHAPSTPEIVSACESKGDPVHLGDAVTGSP</sequence>
<dbReference type="InterPro" id="IPR003959">
    <property type="entry name" value="ATPase_AAA_core"/>
</dbReference>
<dbReference type="InterPro" id="IPR003593">
    <property type="entry name" value="AAA+_ATPase"/>
</dbReference>
<dbReference type="Proteomes" id="UP000193228">
    <property type="component" value="Unassembled WGS sequence"/>
</dbReference>
<dbReference type="CDD" id="cd00009">
    <property type="entry name" value="AAA"/>
    <property type="match status" value="1"/>
</dbReference>
<feature type="domain" description="Clp R" evidence="8">
    <location>
        <begin position="7"/>
        <end position="153"/>
    </location>
</feature>
<evidence type="ECO:0000259" key="8">
    <source>
        <dbReference type="PROSITE" id="PS51903"/>
    </source>
</evidence>
<dbReference type="GO" id="GO:0034605">
    <property type="term" value="P:cellular response to heat"/>
    <property type="evidence" value="ECO:0007669"/>
    <property type="project" value="TreeGrafter"/>
</dbReference>
<dbReference type="InterPro" id="IPR018368">
    <property type="entry name" value="ClpA/B_CS1"/>
</dbReference>
<evidence type="ECO:0000256" key="4">
    <source>
        <dbReference type="ARBA" id="ARBA00022840"/>
    </source>
</evidence>
<dbReference type="InterPro" id="IPR004176">
    <property type="entry name" value="Clp_R_N"/>
</dbReference>
<comment type="similarity">
    <text evidence="1">Belongs to the ClpA/ClpB family.</text>
</comment>
<dbReference type="SUPFAM" id="SSF52540">
    <property type="entry name" value="P-loop containing nucleoside triphosphate hydrolases"/>
    <property type="match status" value="2"/>
</dbReference>
<dbReference type="EMBL" id="FXAT01000019">
    <property type="protein sequence ID" value="SMG61135.1"/>
    <property type="molecule type" value="Genomic_DNA"/>
</dbReference>
<dbReference type="Gene3D" id="1.10.8.60">
    <property type="match status" value="1"/>
</dbReference>
<dbReference type="InterPro" id="IPR050130">
    <property type="entry name" value="ClpA_ClpB"/>
</dbReference>
<comment type="function">
    <text evidence="6">Part of a stress-induced multi-chaperone system, it is involved in the recovery of the cell from heat-induced damage, in cooperation with DnaK, DnaJ and GrpE. Acts before DnaK, in the processing of protein aggregates. Protein binding stimulates the ATPase activity; ATP hydrolysis unfolds the denatured protein aggregates, which probably helps expose new hydrophobic binding sites on the surface of ClpB-bound aggregates, contributing to the solubilization and refolding of denatured protein aggregates by DnaK.</text>
</comment>
<dbReference type="Gene3D" id="1.10.1780.10">
    <property type="entry name" value="Clp, N-terminal domain"/>
    <property type="match status" value="1"/>
</dbReference>
<evidence type="ECO:0000256" key="7">
    <source>
        <dbReference type="PROSITE-ProRule" id="PRU01251"/>
    </source>
</evidence>
<evidence type="ECO:0000256" key="6">
    <source>
        <dbReference type="ARBA" id="ARBA00025613"/>
    </source>
</evidence>
<dbReference type="InterPro" id="IPR019489">
    <property type="entry name" value="Clp_ATPase_C"/>
</dbReference>
<evidence type="ECO:0000256" key="5">
    <source>
        <dbReference type="ARBA" id="ARBA00023186"/>
    </source>
</evidence>
<dbReference type="InterPro" id="IPR027417">
    <property type="entry name" value="P-loop_NTPase"/>
</dbReference>
<keyword evidence="5" id="KW-0143">Chaperone</keyword>
<protein>
    <submittedName>
        <fullName evidence="9">Type VI secretion system protein VasG</fullName>
    </submittedName>
</protein>
<dbReference type="CDD" id="cd19499">
    <property type="entry name" value="RecA-like_ClpB_Hsp104-like"/>
    <property type="match status" value="1"/>
</dbReference>
<dbReference type="InterPro" id="IPR001270">
    <property type="entry name" value="ClpA/B"/>
</dbReference>
<dbReference type="PANTHER" id="PTHR11638">
    <property type="entry name" value="ATP-DEPENDENT CLP PROTEASE"/>
    <property type="match status" value="1"/>
</dbReference>
<dbReference type="Pfam" id="PF17871">
    <property type="entry name" value="AAA_lid_9"/>
    <property type="match status" value="1"/>
</dbReference>
<dbReference type="PRINTS" id="PR00300">
    <property type="entry name" value="CLPPROTEASEA"/>
</dbReference>
<dbReference type="InterPro" id="IPR017729">
    <property type="entry name" value="ATPase_T6SS_ClpV1"/>
</dbReference>
<gene>
    <name evidence="9" type="ORF">SAMN06265784_11981</name>
</gene>
<keyword evidence="2 7" id="KW-0677">Repeat</keyword>
<dbReference type="RefSeq" id="WP_085489703.1">
    <property type="nucleotide sequence ID" value="NZ_FXAT01000019.1"/>
</dbReference>
<dbReference type="InterPro" id="IPR036628">
    <property type="entry name" value="Clp_N_dom_sf"/>
</dbReference>
<dbReference type="Pfam" id="PF07724">
    <property type="entry name" value="AAA_2"/>
    <property type="match status" value="1"/>
</dbReference>
<evidence type="ECO:0000256" key="1">
    <source>
        <dbReference type="ARBA" id="ARBA00008675"/>
    </source>
</evidence>
<keyword evidence="3" id="KW-0547">Nucleotide-binding</keyword>
<proteinExistence type="inferred from homology"/>